<feature type="signal peptide" evidence="1">
    <location>
        <begin position="1"/>
        <end position="35"/>
    </location>
</feature>
<protein>
    <submittedName>
        <fullName evidence="2">Uncharacterized protein</fullName>
    </submittedName>
</protein>
<evidence type="ECO:0000256" key="1">
    <source>
        <dbReference type="SAM" id="SignalP"/>
    </source>
</evidence>
<keyword evidence="3" id="KW-1185">Reference proteome</keyword>
<dbReference type="KEGG" id="sfiy:F0344_28915"/>
<reference evidence="3" key="1">
    <citation type="submission" date="2019-10" db="EMBL/GenBank/DDBJ databases">
        <title>Antimicrobial potential of Antarctic Bacteria.</title>
        <authorList>
            <person name="Benaud N."/>
            <person name="Edwards R.J."/>
            <person name="Ferrari B.C."/>
        </authorList>
    </citation>
    <scope>NUCLEOTIDE SEQUENCE [LARGE SCALE GENOMIC DNA]</scope>
    <source>
        <strain evidence="3">NBSH44</strain>
    </source>
</reference>
<proteinExistence type="predicted"/>
<evidence type="ECO:0000313" key="3">
    <source>
        <dbReference type="Proteomes" id="UP000515307"/>
    </source>
</evidence>
<name>A0A7G7BRW7_9ACTN</name>
<evidence type="ECO:0000313" key="2">
    <source>
        <dbReference type="EMBL" id="QNE78082.1"/>
    </source>
</evidence>
<keyword evidence="1" id="KW-0732">Signal</keyword>
<accession>A0A7G7BRW7</accession>
<feature type="chain" id="PRO_5028824324" evidence="1">
    <location>
        <begin position="36"/>
        <end position="73"/>
    </location>
</feature>
<gene>
    <name evidence="2" type="ORF">F0344_28915</name>
</gene>
<dbReference type="Proteomes" id="UP000515307">
    <property type="component" value="Chromosome"/>
</dbReference>
<dbReference type="RefSeq" id="WP_185301542.1">
    <property type="nucleotide sequence ID" value="NZ_CP045702.1"/>
</dbReference>
<dbReference type="AlphaFoldDB" id="A0A7G7BRW7"/>
<sequence length="73" mass="7007">MTEPTPAPRPRTGRRAAATLVLLAGCLALQPGAQAATPAAVPAAPAAAVPDLGREVLAAGDGWARGAGAGRVG</sequence>
<organism evidence="2 3">
    <name type="scientific">Streptomyces finlayi</name>
    <dbReference type="NCBI Taxonomy" id="67296"/>
    <lineage>
        <taxon>Bacteria</taxon>
        <taxon>Bacillati</taxon>
        <taxon>Actinomycetota</taxon>
        <taxon>Actinomycetes</taxon>
        <taxon>Kitasatosporales</taxon>
        <taxon>Streptomycetaceae</taxon>
        <taxon>Streptomyces</taxon>
    </lineage>
</organism>
<dbReference type="EMBL" id="CP045702">
    <property type="protein sequence ID" value="QNE78082.1"/>
    <property type="molecule type" value="Genomic_DNA"/>
</dbReference>